<sequence>KRDYLVDAAKQIRLALDKEVSEEYEAAFNHYKNGVDLLLKGVQVDSNRERREAVKRKITQYLKRAEEIFNCHLQRSLRNGASQSEGFSSFRFRPIRILSSPVEDLKMCKVIGVLDKVLLVQEPSTKEHFVVKSLCKSSVGNRERQTIIPQGVPFMVRLLRYYISEDTVFLHLEHVQGGKLWSHLRKCQPSNRKRVKEYPECSSPIHKTIKLKNSYTSPTLKFTYEEENEACKKEHRKKINEKDFSEGNTESIHDGFIQNGPTWGQLACQRNQIKTSDSQEKCFYQSVVNQEKHCNGEHQNNCMESVTSAGRATHAISSSSETMHEFPKKMTEQDDGYLGSNNKILSSLRSFPNEDRFNLLSKQELPSPSQSIFDETLKENQLAAKNSRKVTGPVRSPVRAIDLNLKAMNLEKRKDSYKITINPLVEMEGNTKVANNLEDSHLAQLGPFGAMPVKQMAVTFSGKEQMEQKTSVQVVNATVEPDPSGNLISSEFQMLSMTDKGQKEEGNIWSLLNPTDVGLAVKGQAKKQNCDKNKTGSEDPSTCQNGFSKTDRSPSVDWHIEVDGWCLVSFQQHQKEEKLLQISPWGISEDQIQLWAAEIVLALENLHQQGVVCQDLNPRNILLDSTGQIQLTYFGQWGEIDLRCCTKAIEEMYSAPEVGGFSEVTEACDWWSLGALLYELLTGMSLSQSHPSGIHAHTRLQIPDTLSIQAASVLTELLQFDASCRLGTGEGGIEEIKSHPFFSTIQWNKLCG</sequence>
<feature type="compositionally biased region" description="Polar residues" evidence="1">
    <location>
        <begin position="538"/>
        <end position="548"/>
    </location>
</feature>
<dbReference type="InterPro" id="IPR000719">
    <property type="entry name" value="Prot_kinase_dom"/>
</dbReference>
<dbReference type="FunCoup" id="H3BI19">
    <property type="interactions" value="116"/>
</dbReference>
<dbReference type="Gene3D" id="3.30.200.20">
    <property type="entry name" value="Phosphorylase Kinase, domain 1"/>
    <property type="match status" value="1"/>
</dbReference>
<dbReference type="Gene3D" id="1.20.58.80">
    <property type="entry name" value="Phosphotransferase system, lactose/cellobiose-type IIA subunit"/>
    <property type="match status" value="1"/>
</dbReference>
<reference evidence="3" key="3">
    <citation type="submission" date="2025-09" db="UniProtKB">
        <authorList>
            <consortium name="Ensembl"/>
        </authorList>
    </citation>
    <scope>IDENTIFICATION</scope>
</reference>
<gene>
    <name evidence="3" type="primary">RPS6KL1</name>
</gene>
<dbReference type="GO" id="GO:0005524">
    <property type="term" value="F:ATP binding"/>
    <property type="evidence" value="ECO:0007669"/>
    <property type="project" value="InterPro"/>
</dbReference>
<evidence type="ECO:0000256" key="1">
    <source>
        <dbReference type="SAM" id="MobiDB-lite"/>
    </source>
</evidence>
<reference evidence="4" key="1">
    <citation type="submission" date="2011-08" db="EMBL/GenBank/DDBJ databases">
        <title>The draft genome of Latimeria chalumnae.</title>
        <authorList>
            <person name="Di Palma F."/>
            <person name="Alfoldi J."/>
            <person name="Johnson J."/>
            <person name="Berlin A."/>
            <person name="Gnerre S."/>
            <person name="Jaffe D."/>
            <person name="MacCallum I."/>
            <person name="Young S."/>
            <person name="Walker B.J."/>
            <person name="Lander E."/>
            <person name="Lindblad-Toh K."/>
        </authorList>
    </citation>
    <scope>NUCLEOTIDE SEQUENCE [LARGE SCALE GENOMIC DNA]</scope>
    <source>
        <strain evidence="4">Wild caught</strain>
    </source>
</reference>
<dbReference type="SUPFAM" id="SSF116846">
    <property type="entry name" value="MIT domain"/>
    <property type="match status" value="1"/>
</dbReference>
<dbReference type="InterPro" id="IPR036181">
    <property type="entry name" value="MIT_dom_sf"/>
</dbReference>
<dbReference type="InParanoid" id="H3BI19"/>
<dbReference type="SMART" id="SM00220">
    <property type="entry name" value="S_TKc"/>
    <property type="match status" value="1"/>
</dbReference>
<dbReference type="Gene3D" id="1.10.510.10">
    <property type="entry name" value="Transferase(Phosphotransferase) domain 1"/>
    <property type="match status" value="2"/>
</dbReference>
<evidence type="ECO:0000313" key="3">
    <source>
        <dbReference type="Ensembl" id="ENSLACP00000021540.1"/>
    </source>
</evidence>
<proteinExistence type="predicted"/>
<evidence type="ECO:0000259" key="2">
    <source>
        <dbReference type="PROSITE" id="PS50011"/>
    </source>
</evidence>
<accession>H3BI19</accession>
<feature type="region of interest" description="Disordered" evidence="1">
    <location>
        <begin position="527"/>
        <end position="550"/>
    </location>
</feature>
<dbReference type="SMART" id="SM00745">
    <property type="entry name" value="MIT"/>
    <property type="match status" value="1"/>
</dbReference>
<dbReference type="OMA" id="TFRSDWW"/>
<dbReference type="PANTHER" id="PTHR15508:SF4">
    <property type="entry name" value="RIBOSOMAL PROTEIN S6 KINASE-LIKE 1"/>
    <property type="match status" value="1"/>
</dbReference>
<dbReference type="Pfam" id="PF04212">
    <property type="entry name" value="MIT"/>
    <property type="match status" value="1"/>
</dbReference>
<dbReference type="PANTHER" id="PTHR15508">
    <property type="entry name" value="RIBOSOMAL PROTEIN S6 KINASE"/>
    <property type="match status" value="1"/>
</dbReference>
<dbReference type="CDD" id="cd02677">
    <property type="entry name" value="MIT_SNX15"/>
    <property type="match status" value="1"/>
</dbReference>
<dbReference type="GeneTree" id="ENSGT00940000159815"/>
<feature type="domain" description="Protein kinase" evidence="2">
    <location>
        <begin position="437"/>
        <end position="742"/>
    </location>
</feature>
<dbReference type="InterPro" id="IPR011009">
    <property type="entry name" value="Kinase-like_dom_sf"/>
</dbReference>
<name>H3BI19_LATCH</name>
<dbReference type="InterPro" id="IPR007330">
    <property type="entry name" value="MIT_dom"/>
</dbReference>
<dbReference type="PROSITE" id="PS50011">
    <property type="entry name" value="PROTEIN_KINASE_DOM"/>
    <property type="match status" value="1"/>
</dbReference>
<organism evidence="3 4">
    <name type="scientific">Latimeria chalumnae</name>
    <name type="common">Coelacanth</name>
    <dbReference type="NCBI Taxonomy" id="7897"/>
    <lineage>
        <taxon>Eukaryota</taxon>
        <taxon>Metazoa</taxon>
        <taxon>Chordata</taxon>
        <taxon>Craniata</taxon>
        <taxon>Vertebrata</taxon>
        <taxon>Euteleostomi</taxon>
        <taxon>Coelacanthiformes</taxon>
        <taxon>Coelacanthidae</taxon>
        <taxon>Latimeria</taxon>
    </lineage>
</organism>
<dbReference type="AlphaFoldDB" id="H3BI19"/>
<dbReference type="EMBL" id="AFYH01003422">
    <property type="status" value="NOT_ANNOTATED_CDS"/>
    <property type="molecule type" value="Genomic_DNA"/>
</dbReference>
<dbReference type="GO" id="GO:0004672">
    <property type="term" value="F:protein kinase activity"/>
    <property type="evidence" value="ECO:0007669"/>
    <property type="project" value="InterPro"/>
</dbReference>
<protein>
    <submittedName>
        <fullName evidence="3">Ribosomal protein S6 kinase like 1</fullName>
    </submittedName>
</protein>
<evidence type="ECO:0000313" key="4">
    <source>
        <dbReference type="Proteomes" id="UP000008672"/>
    </source>
</evidence>
<reference evidence="3" key="2">
    <citation type="submission" date="2025-08" db="UniProtKB">
        <authorList>
            <consortium name="Ensembl"/>
        </authorList>
    </citation>
    <scope>IDENTIFICATION</scope>
</reference>
<dbReference type="eggNOG" id="KOG0603">
    <property type="taxonomic scope" value="Eukaryota"/>
</dbReference>
<feature type="compositionally biased region" description="Basic and acidic residues" evidence="1">
    <location>
        <begin position="528"/>
        <end position="537"/>
    </location>
</feature>
<dbReference type="HOGENOM" id="CLU_014272_0_0_1"/>
<dbReference type="Ensembl" id="ENSLACT00000021681.1">
    <property type="protein sequence ID" value="ENSLACP00000021540.1"/>
    <property type="gene ID" value="ENSLACG00000018929.1"/>
</dbReference>
<dbReference type="InterPro" id="IPR051866">
    <property type="entry name" value="Intracell_Sig-Traffick_Protein"/>
</dbReference>
<dbReference type="Proteomes" id="UP000008672">
    <property type="component" value="Unassembled WGS sequence"/>
</dbReference>
<keyword evidence="4" id="KW-1185">Reference proteome</keyword>
<dbReference type="STRING" id="7897.ENSLACP00000021540"/>
<dbReference type="Pfam" id="PF00069">
    <property type="entry name" value="Pkinase"/>
    <property type="match status" value="1"/>
</dbReference>
<dbReference type="SUPFAM" id="SSF56112">
    <property type="entry name" value="Protein kinase-like (PK-like)"/>
    <property type="match status" value="1"/>
</dbReference>